<dbReference type="RefSeq" id="WP_133768173.1">
    <property type="nucleotide sequence ID" value="NZ_SNZR01000011.1"/>
</dbReference>
<gene>
    <name evidence="2" type="ORF">EV668_0401</name>
</gene>
<evidence type="ECO:0000256" key="1">
    <source>
        <dbReference type="SAM" id="MobiDB-lite"/>
    </source>
</evidence>
<name>A0A4R7C8W6_9HYPH</name>
<proteinExistence type="predicted"/>
<dbReference type="AlphaFoldDB" id="A0A4R7C8W6"/>
<dbReference type="Proteomes" id="UP000295122">
    <property type="component" value="Unassembled WGS sequence"/>
</dbReference>
<dbReference type="EMBL" id="SNZR01000011">
    <property type="protein sequence ID" value="TDR93147.1"/>
    <property type="molecule type" value="Genomic_DNA"/>
</dbReference>
<evidence type="ECO:0000313" key="2">
    <source>
        <dbReference type="EMBL" id="TDR93147.1"/>
    </source>
</evidence>
<keyword evidence="3" id="KW-1185">Reference proteome</keyword>
<sequence length="116" mass="12301">MDIGPVVRIPVLPGTGEVPRIEAAKLIRPELPAIAVAEPPPSPHAEPDPRRAPPSDAIERRVSTDLATGHVIVQAFDLRSGAPAGQVPVEVLLRLRAYERGLPDIACEGLQADELA</sequence>
<organism evidence="2 3">
    <name type="scientific">Enterovirga rhinocerotis</name>
    <dbReference type="NCBI Taxonomy" id="1339210"/>
    <lineage>
        <taxon>Bacteria</taxon>
        <taxon>Pseudomonadati</taxon>
        <taxon>Pseudomonadota</taxon>
        <taxon>Alphaproteobacteria</taxon>
        <taxon>Hyphomicrobiales</taxon>
        <taxon>Methylobacteriaceae</taxon>
        <taxon>Enterovirga</taxon>
    </lineage>
</organism>
<feature type="region of interest" description="Disordered" evidence="1">
    <location>
        <begin position="34"/>
        <end position="58"/>
    </location>
</feature>
<evidence type="ECO:0000313" key="3">
    <source>
        <dbReference type="Proteomes" id="UP000295122"/>
    </source>
</evidence>
<feature type="compositionally biased region" description="Basic and acidic residues" evidence="1">
    <location>
        <begin position="45"/>
        <end position="58"/>
    </location>
</feature>
<accession>A0A4R7C8W6</accession>
<reference evidence="2 3" key="1">
    <citation type="submission" date="2019-03" db="EMBL/GenBank/DDBJ databases">
        <title>Genomic Encyclopedia of Type Strains, Phase IV (KMG-IV): sequencing the most valuable type-strain genomes for metagenomic binning, comparative biology and taxonomic classification.</title>
        <authorList>
            <person name="Goeker M."/>
        </authorList>
    </citation>
    <scope>NUCLEOTIDE SEQUENCE [LARGE SCALE GENOMIC DNA]</scope>
    <source>
        <strain evidence="2 3">DSM 25903</strain>
    </source>
</reference>
<comment type="caution">
    <text evidence="2">The sequence shown here is derived from an EMBL/GenBank/DDBJ whole genome shotgun (WGS) entry which is preliminary data.</text>
</comment>
<protein>
    <submittedName>
        <fullName evidence="2">Uncharacterized protein</fullName>
    </submittedName>
</protein>